<keyword evidence="10" id="KW-1185">Reference proteome</keyword>
<feature type="binding site" evidence="6">
    <location>
        <position position="110"/>
    </location>
    <ligand>
        <name>substrate</name>
    </ligand>
</feature>
<dbReference type="InterPro" id="IPR020471">
    <property type="entry name" value="AKR"/>
</dbReference>
<proteinExistence type="inferred from homology"/>
<gene>
    <name evidence="9" type="ORF">ZOSMA_93G00300</name>
</gene>
<dbReference type="InterPro" id="IPR044498">
    <property type="entry name" value="AKR4C"/>
</dbReference>
<evidence type="ECO:0000256" key="4">
    <source>
        <dbReference type="ARBA" id="ARBA00023002"/>
    </source>
</evidence>
<sequence>MESFTLNTGAKIPSLGFGTWQSKPGEVAASVVAAVKAGYKHIDCAKVYMNQEEIGGALKKLFEEGVVKREDLFITSKLWNTDHGSEDVPEALKETLKALQIDYLDLYLIHWPVRLEKGSTAFSAEDVIPADIPATWSAMEKLFDSGKARAIGVSNFTCKKIEDLLATARIVPAVNQVECHPGWQQKKLHDLCEAKGIHLSGYSPLGSPGTPWMKGSILADPTVVSVAEELGKSPAQVCLRWGIQAGHSVIPKSVTEARIIQNLDIFNWSIPDNLFAKFGEIEQIRLLRADFCVDENQFIKSLDQLWDGEI</sequence>
<evidence type="ECO:0000256" key="5">
    <source>
        <dbReference type="PIRSR" id="PIRSR000097-1"/>
    </source>
</evidence>
<dbReference type="Proteomes" id="UP000036987">
    <property type="component" value="Unassembled WGS sequence"/>
</dbReference>
<accession>A0A0K9NIH7</accession>
<evidence type="ECO:0000256" key="7">
    <source>
        <dbReference type="PIRSR" id="PIRSR000097-3"/>
    </source>
</evidence>
<dbReference type="AlphaFoldDB" id="A0A0K9NIH7"/>
<protein>
    <submittedName>
        <fullName evidence="9">Aldo-keto reductase family 4 member C9</fullName>
    </submittedName>
</protein>
<dbReference type="PRINTS" id="PR00069">
    <property type="entry name" value="ALDKETRDTASE"/>
</dbReference>
<name>A0A0K9NIH7_ZOSMR</name>
<dbReference type="CDD" id="cd19125">
    <property type="entry name" value="AKR_AKR4C1-15"/>
    <property type="match status" value="1"/>
</dbReference>
<dbReference type="EMBL" id="LFYR01002156">
    <property type="protein sequence ID" value="KMZ56566.1"/>
    <property type="molecule type" value="Genomic_DNA"/>
</dbReference>
<evidence type="ECO:0000256" key="3">
    <source>
        <dbReference type="ARBA" id="ARBA00022990"/>
    </source>
</evidence>
<reference evidence="10" key="1">
    <citation type="journal article" date="2016" name="Nature">
        <title>The genome of the seagrass Zostera marina reveals angiosperm adaptation to the sea.</title>
        <authorList>
            <person name="Olsen J.L."/>
            <person name="Rouze P."/>
            <person name="Verhelst B."/>
            <person name="Lin Y.-C."/>
            <person name="Bayer T."/>
            <person name="Collen J."/>
            <person name="Dattolo E."/>
            <person name="De Paoli E."/>
            <person name="Dittami S."/>
            <person name="Maumus F."/>
            <person name="Michel G."/>
            <person name="Kersting A."/>
            <person name="Lauritano C."/>
            <person name="Lohaus R."/>
            <person name="Toepel M."/>
            <person name="Tonon T."/>
            <person name="Vanneste K."/>
            <person name="Amirebrahimi M."/>
            <person name="Brakel J."/>
            <person name="Bostroem C."/>
            <person name="Chovatia M."/>
            <person name="Grimwood J."/>
            <person name="Jenkins J.W."/>
            <person name="Jueterbock A."/>
            <person name="Mraz A."/>
            <person name="Stam W.T."/>
            <person name="Tice H."/>
            <person name="Bornberg-Bauer E."/>
            <person name="Green P.J."/>
            <person name="Pearson G.A."/>
            <person name="Procaccini G."/>
            <person name="Duarte C.M."/>
            <person name="Schmutz J."/>
            <person name="Reusch T.B.H."/>
            <person name="Van de Peer Y."/>
        </authorList>
    </citation>
    <scope>NUCLEOTIDE SEQUENCE [LARGE SCALE GENOMIC DNA]</scope>
    <source>
        <strain evidence="10">cv. Finnish</strain>
    </source>
</reference>
<dbReference type="PROSITE" id="PS00063">
    <property type="entry name" value="ALDOKETO_REDUCTASE_3"/>
    <property type="match status" value="1"/>
</dbReference>
<dbReference type="SUPFAM" id="SSF51430">
    <property type="entry name" value="NAD(P)-linked oxidoreductase"/>
    <property type="match status" value="1"/>
</dbReference>
<evidence type="ECO:0000256" key="2">
    <source>
        <dbReference type="ARBA" id="ARBA00022857"/>
    </source>
</evidence>
<dbReference type="STRING" id="29655.A0A0K9NIH7"/>
<evidence type="ECO:0000313" key="10">
    <source>
        <dbReference type="Proteomes" id="UP000036987"/>
    </source>
</evidence>
<dbReference type="InterPro" id="IPR018170">
    <property type="entry name" value="Aldo/ket_reductase_CS"/>
</dbReference>
<keyword evidence="2" id="KW-0521">NADP</keyword>
<evidence type="ECO:0000259" key="8">
    <source>
        <dbReference type="Pfam" id="PF00248"/>
    </source>
</evidence>
<dbReference type="FunFam" id="3.20.20.100:FF:000010">
    <property type="entry name" value="NADPH-dependent aldo-keto reductase, chloroplastic"/>
    <property type="match status" value="1"/>
</dbReference>
<dbReference type="Pfam" id="PF00248">
    <property type="entry name" value="Aldo_ket_red"/>
    <property type="match status" value="1"/>
</dbReference>
<evidence type="ECO:0000256" key="1">
    <source>
        <dbReference type="ARBA" id="ARBA00007905"/>
    </source>
</evidence>
<feature type="active site" description="Proton donor" evidence="5">
    <location>
        <position position="48"/>
    </location>
</feature>
<dbReference type="GO" id="GO:0005829">
    <property type="term" value="C:cytosol"/>
    <property type="evidence" value="ECO:0000318"/>
    <property type="project" value="GO_Central"/>
</dbReference>
<keyword evidence="3" id="KW-0007">Acetylation</keyword>
<organism evidence="9 10">
    <name type="scientific">Zostera marina</name>
    <name type="common">Eelgrass</name>
    <dbReference type="NCBI Taxonomy" id="29655"/>
    <lineage>
        <taxon>Eukaryota</taxon>
        <taxon>Viridiplantae</taxon>
        <taxon>Streptophyta</taxon>
        <taxon>Embryophyta</taxon>
        <taxon>Tracheophyta</taxon>
        <taxon>Spermatophyta</taxon>
        <taxon>Magnoliopsida</taxon>
        <taxon>Liliopsida</taxon>
        <taxon>Zosteraceae</taxon>
        <taxon>Zostera</taxon>
    </lineage>
</organism>
<dbReference type="InterPro" id="IPR036812">
    <property type="entry name" value="NAD(P)_OxRdtase_dom_sf"/>
</dbReference>
<comment type="similarity">
    <text evidence="1">Belongs to the aldo/keto reductase family.</text>
</comment>
<dbReference type="PROSITE" id="PS00062">
    <property type="entry name" value="ALDOKETO_REDUCTASE_2"/>
    <property type="match status" value="1"/>
</dbReference>
<dbReference type="OrthoDB" id="416253at2759"/>
<keyword evidence="4" id="KW-0560">Oxidoreductase</keyword>
<comment type="caution">
    <text evidence="9">The sequence shown here is derived from an EMBL/GenBank/DDBJ whole genome shotgun (WGS) entry which is preliminary data.</text>
</comment>
<evidence type="ECO:0000256" key="6">
    <source>
        <dbReference type="PIRSR" id="PIRSR000097-2"/>
    </source>
</evidence>
<dbReference type="OMA" id="VHWPSEG"/>
<dbReference type="PANTHER" id="PTHR11732">
    <property type="entry name" value="ALDO/KETO REDUCTASE"/>
    <property type="match status" value="1"/>
</dbReference>
<dbReference type="GO" id="GO:0004032">
    <property type="term" value="F:aldose reductase (NADPH) activity"/>
    <property type="evidence" value="ECO:0000318"/>
    <property type="project" value="GO_Central"/>
</dbReference>
<evidence type="ECO:0000313" key="9">
    <source>
        <dbReference type="EMBL" id="KMZ56566.1"/>
    </source>
</evidence>
<dbReference type="Gene3D" id="3.20.20.100">
    <property type="entry name" value="NADP-dependent oxidoreductase domain"/>
    <property type="match status" value="1"/>
</dbReference>
<dbReference type="PIRSF" id="PIRSF000097">
    <property type="entry name" value="AKR"/>
    <property type="match status" value="1"/>
</dbReference>
<feature type="site" description="Lowers pKa of active site Tyr" evidence="7">
    <location>
        <position position="77"/>
    </location>
</feature>
<dbReference type="InterPro" id="IPR023210">
    <property type="entry name" value="NADP_OxRdtase_dom"/>
</dbReference>
<feature type="domain" description="NADP-dependent oxidoreductase" evidence="8">
    <location>
        <begin position="15"/>
        <end position="281"/>
    </location>
</feature>